<accession>A0A1I1L0I4</accession>
<dbReference type="STRING" id="402385.SAMN05421848_2195"/>
<gene>
    <name evidence="2" type="ORF">SAMN05421848_2195</name>
</gene>
<dbReference type="Proteomes" id="UP000199046">
    <property type="component" value="Unassembled WGS sequence"/>
</dbReference>
<dbReference type="SUPFAM" id="SSF158682">
    <property type="entry name" value="TerB-like"/>
    <property type="match status" value="1"/>
</dbReference>
<keyword evidence="3" id="KW-1185">Reference proteome</keyword>
<dbReference type="RefSeq" id="WP_090133875.1">
    <property type="nucleotide sequence ID" value="NZ_FOLY01000004.1"/>
</dbReference>
<sequence length="153" mass="17871">MLDTINEFFERMSGRSPSDQDHRMTLELAVAALMCEVMRADGEMKDVEQQTLRDMLRRRFDLDDSAVETLVDMARQQVEDSVDHYQFVRLIRDEYDYPQRVALIGRLWRMAYADGALDPQEEARVRKLAELLYVDHADFITQKLEVQQALGLA</sequence>
<evidence type="ECO:0000313" key="3">
    <source>
        <dbReference type="Proteomes" id="UP000199046"/>
    </source>
</evidence>
<organism evidence="2 3">
    <name type="scientific">Kushneria avicenniae</name>
    <dbReference type="NCBI Taxonomy" id="402385"/>
    <lineage>
        <taxon>Bacteria</taxon>
        <taxon>Pseudomonadati</taxon>
        <taxon>Pseudomonadota</taxon>
        <taxon>Gammaproteobacteria</taxon>
        <taxon>Oceanospirillales</taxon>
        <taxon>Halomonadaceae</taxon>
        <taxon>Kushneria</taxon>
    </lineage>
</organism>
<dbReference type="CDD" id="cd07313">
    <property type="entry name" value="terB_like_2"/>
    <property type="match status" value="1"/>
</dbReference>
<dbReference type="OrthoDB" id="5294347at2"/>
<dbReference type="InterPro" id="IPR007791">
    <property type="entry name" value="DjlA_N"/>
</dbReference>
<evidence type="ECO:0000259" key="1">
    <source>
        <dbReference type="Pfam" id="PF05099"/>
    </source>
</evidence>
<evidence type="ECO:0000313" key="2">
    <source>
        <dbReference type="EMBL" id="SFC64488.1"/>
    </source>
</evidence>
<dbReference type="AlphaFoldDB" id="A0A1I1L0I4"/>
<proteinExistence type="predicted"/>
<feature type="domain" description="Co-chaperone DjlA N-terminal" evidence="1">
    <location>
        <begin position="27"/>
        <end position="142"/>
    </location>
</feature>
<dbReference type="Pfam" id="PF05099">
    <property type="entry name" value="TerB"/>
    <property type="match status" value="1"/>
</dbReference>
<protein>
    <submittedName>
        <fullName evidence="2">Uncharacterized conserved protein, tellurite resistance protein B (TerB) family</fullName>
    </submittedName>
</protein>
<reference evidence="3" key="1">
    <citation type="submission" date="2016-10" db="EMBL/GenBank/DDBJ databases">
        <authorList>
            <person name="Varghese N."/>
            <person name="Submissions S."/>
        </authorList>
    </citation>
    <scope>NUCLEOTIDE SEQUENCE [LARGE SCALE GENOMIC DNA]</scope>
    <source>
        <strain evidence="3">DSM 23439</strain>
    </source>
</reference>
<name>A0A1I1L0I4_9GAMM</name>
<dbReference type="Gene3D" id="1.10.3680.10">
    <property type="entry name" value="TerB-like"/>
    <property type="match status" value="1"/>
</dbReference>
<dbReference type="EMBL" id="FOLY01000004">
    <property type="protein sequence ID" value="SFC64488.1"/>
    <property type="molecule type" value="Genomic_DNA"/>
</dbReference>
<dbReference type="InterPro" id="IPR029024">
    <property type="entry name" value="TerB-like"/>
</dbReference>